<feature type="domain" description="Tyrosine-protein phosphatase" evidence="6">
    <location>
        <begin position="6"/>
        <end position="148"/>
    </location>
</feature>
<evidence type="ECO:0000256" key="2">
    <source>
        <dbReference type="ARBA" id="ARBA00022801"/>
    </source>
</evidence>
<organism evidence="8">
    <name type="scientific">Sarcoptes scabiei</name>
    <name type="common">Itch mite</name>
    <name type="synonym">Acarus scabiei</name>
    <dbReference type="NCBI Taxonomy" id="52283"/>
    <lineage>
        <taxon>Eukaryota</taxon>
        <taxon>Metazoa</taxon>
        <taxon>Ecdysozoa</taxon>
        <taxon>Arthropoda</taxon>
        <taxon>Chelicerata</taxon>
        <taxon>Arachnida</taxon>
        <taxon>Acari</taxon>
        <taxon>Acariformes</taxon>
        <taxon>Sarcoptiformes</taxon>
        <taxon>Astigmata</taxon>
        <taxon>Psoroptidia</taxon>
        <taxon>Sarcoptoidea</taxon>
        <taxon>Sarcoptidae</taxon>
        <taxon>Sarcoptinae</taxon>
        <taxon>Sarcoptes</taxon>
    </lineage>
</organism>
<dbReference type="SMART" id="SM00195">
    <property type="entry name" value="DSPc"/>
    <property type="match status" value="1"/>
</dbReference>
<dbReference type="Proteomes" id="UP000070412">
    <property type="component" value="Unassembled WGS sequence"/>
</dbReference>
<name>A0A834VE07_SARSC</name>
<protein>
    <submittedName>
        <fullName evidence="8">Dual specificity protein phosphatase 22</fullName>
    </submittedName>
</protein>
<dbReference type="PROSITE" id="PS50056">
    <property type="entry name" value="TYR_PHOSPHATASE_2"/>
    <property type="match status" value="1"/>
</dbReference>
<dbReference type="InterPro" id="IPR000340">
    <property type="entry name" value="Dual-sp_phosphatase_cat-dom"/>
</dbReference>
<evidence type="ECO:0000256" key="3">
    <source>
        <dbReference type="ARBA" id="ARBA00022912"/>
    </source>
</evidence>
<dbReference type="InterPro" id="IPR029021">
    <property type="entry name" value="Prot-tyrosine_phosphatase-like"/>
</dbReference>
<dbReference type="PANTHER" id="PTHR45948">
    <property type="entry name" value="DUAL SPECIFICITY PROTEIN PHOSPHATASE DDB_G0269404-RELATED"/>
    <property type="match status" value="1"/>
</dbReference>
<dbReference type="Gene3D" id="3.90.190.10">
    <property type="entry name" value="Protein tyrosine phosphatase superfamily"/>
    <property type="match status" value="1"/>
</dbReference>
<dbReference type="GO" id="GO:0007165">
    <property type="term" value="P:signal transduction"/>
    <property type="evidence" value="ECO:0007669"/>
    <property type="project" value="TreeGrafter"/>
</dbReference>
<dbReference type="AlphaFoldDB" id="A0A834VE07"/>
<dbReference type="InterPro" id="IPR000387">
    <property type="entry name" value="Tyr_Pase_dom"/>
</dbReference>
<evidence type="ECO:0000259" key="7">
    <source>
        <dbReference type="PROSITE" id="PS50056"/>
    </source>
</evidence>
<proteinExistence type="inferred from homology"/>
<keyword evidence="10" id="KW-1185">Reference proteome</keyword>
<dbReference type="Pfam" id="PF00782">
    <property type="entry name" value="DSPc"/>
    <property type="match status" value="1"/>
</dbReference>
<comment type="catalytic activity">
    <reaction evidence="4">
        <text>O-phospho-L-seryl-[protein] + H2O = L-seryl-[protein] + phosphate</text>
        <dbReference type="Rhea" id="RHEA:20629"/>
        <dbReference type="Rhea" id="RHEA-COMP:9863"/>
        <dbReference type="Rhea" id="RHEA-COMP:11604"/>
        <dbReference type="ChEBI" id="CHEBI:15377"/>
        <dbReference type="ChEBI" id="CHEBI:29999"/>
        <dbReference type="ChEBI" id="CHEBI:43474"/>
        <dbReference type="ChEBI" id="CHEBI:83421"/>
        <dbReference type="EC" id="3.1.3.16"/>
    </reaction>
</comment>
<dbReference type="PANTHER" id="PTHR45948:SF2">
    <property type="entry name" value="DUAL SPECIFICITY PROTEIN PHOSPHATASE"/>
    <property type="match status" value="1"/>
</dbReference>
<keyword evidence="3" id="KW-0904">Protein phosphatase</keyword>
<feature type="domain" description="Tyrosine specific protein phosphatases" evidence="7">
    <location>
        <begin position="68"/>
        <end position="137"/>
    </location>
</feature>
<evidence type="ECO:0000313" key="9">
    <source>
        <dbReference type="EnsemblMetazoa" id="KAF7493396.1"/>
    </source>
</evidence>
<reference evidence="9" key="3">
    <citation type="submission" date="2022-06" db="UniProtKB">
        <authorList>
            <consortium name="EnsemblMetazoa"/>
        </authorList>
    </citation>
    <scope>IDENTIFICATION</scope>
</reference>
<evidence type="ECO:0000259" key="6">
    <source>
        <dbReference type="PROSITE" id="PS50054"/>
    </source>
</evidence>
<gene>
    <name evidence="8" type="ORF">SSS_2469</name>
</gene>
<dbReference type="GO" id="GO:0004725">
    <property type="term" value="F:protein tyrosine phosphatase activity"/>
    <property type="evidence" value="ECO:0007669"/>
    <property type="project" value="TreeGrafter"/>
</dbReference>
<comment type="similarity">
    <text evidence="1">Belongs to the protein-tyrosine phosphatase family. Non-receptor class dual specificity subfamily.</text>
</comment>
<evidence type="ECO:0000256" key="5">
    <source>
        <dbReference type="ARBA" id="ARBA00048336"/>
    </source>
</evidence>
<keyword evidence="2" id="KW-0378">Hydrolase</keyword>
<dbReference type="OrthoDB" id="9979246at2759"/>
<evidence type="ECO:0000313" key="10">
    <source>
        <dbReference type="Proteomes" id="UP000070412"/>
    </source>
</evidence>
<dbReference type="InterPro" id="IPR020422">
    <property type="entry name" value="TYR_PHOSPHATASE_DUAL_dom"/>
</dbReference>
<dbReference type="GO" id="GO:0004722">
    <property type="term" value="F:protein serine/threonine phosphatase activity"/>
    <property type="evidence" value="ECO:0007669"/>
    <property type="project" value="UniProtKB-EC"/>
</dbReference>
<reference evidence="8" key="2">
    <citation type="submission" date="2020-01" db="EMBL/GenBank/DDBJ databases">
        <authorList>
            <person name="Korhonen P.K.K."/>
            <person name="Guangxu M.G."/>
            <person name="Wang T.W."/>
            <person name="Stroehlein A.J.S."/>
            <person name="Young N.D."/>
            <person name="Ang C.-S.A."/>
            <person name="Fernando D.W.F."/>
            <person name="Lu H.L."/>
            <person name="Taylor S.T."/>
            <person name="Ehtesham M.E.M."/>
            <person name="Najaraj S.H.N."/>
            <person name="Harsha G.H.G."/>
            <person name="Madugundu A.M."/>
            <person name="Renuse S.R."/>
            <person name="Holt D.H."/>
            <person name="Pandey A.P."/>
            <person name="Papenfuss A.P."/>
            <person name="Gasser R.B.G."/>
            <person name="Fischer K.F."/>
        </authorList>
    </citation>
    <scope>NUCLEOTIDE SEQUENCE</scope>
    <source>
        <strain evidence="8">SSS_KF_BRIS2020</strain>
    </source>
</reference>
<dbReference type="PROSITE" id="PS50054">
    <property type="entry name" value="TYR_PHOSPHATASE_DUAL"/>
    <property type="match status" value="1"/>
</dbReference>
<accession>A0A834VE07</accession>
<evidence type="ECO:0000313" key="8">
    <source>
        <dbReference type="EMBL" id="KAF7493396.1"/>
    </source>
</evidence>
<comment type="catalytic activity">
    <reaction evidence="5">
        <text>O-phospho-L-threonyl-[protein] + H2O = L-threonyl-[protein] + phosphate</text>
        <dbReference type="Rhea" id="RHEA:47004"/>
        <dbReference type="Rhea" id="RHEA-COMP:11060"/>
        <dbReference type="Rhea" id="RHEA-COMP:11605"/>
        <dbReference type="ChEBI" id="CHEBI:15377"/>
        <dbReference type="ChEBI" id="CHEBI:30013"/>
        <dbReference type="ChEBI" id="CHEBI:43474"/>
        <dbReference type="ChEBI" id="CHEBI:61977"/>
        <dbReference type="EC" id="3.1.3.16"/>
    </reaction>
</comment>
<evidence type="ECO:0000256" key="4">
    <source>
        <dbReference type="ARBA" id="ARBA00047761"/>
    </source>
</evidence>
<sequence>MKKRENMNKILDGLFIGNIRDSRNFEQLKANSITHMVSIHDDTALGSRIEGIKYLLIGITDSPHQNIIKFIPKCNDFIHSARLAGGNVLIHCLAGMSRSVSIVAGYLISVTSITINEALDAIRSVRSISAPNPGFYRQLLDFEIYRLNDERSRLSTSLALLQSSSSSTPTTTASTSTSISTPMMTILEANLLDLRQKDEKEVNYKFIRLLMISIVHRIIIIDSRL</sequence>
<dbReference type="EnsemblMetazoa" id="SSS_2469s_mrna">
    <property type="protein sequence ID" value="KAF7493396.1"/>
    <property type="gene ID" value="SSS_2469"/>
</dbReference>
<reference evidence="10" key="1">
    <citation type="journal article" date="2020" name="PLoS Negl. Trop. Dis.">
        <title>High-quality nuclear genome for Sarcoptes scabiei-A critical resource for a neglected parasite.</title>
        <authorList>
            <person name="Korhonen P.K."/>
            <person name="Gasser R.B."/>
            <person name="Ma G."/>
            <person name="Wang T."/>
            <person name="Stroehlein A.J."/>
            <person name="Young N.D."/>
            <person name="Ang C.S."/>
            <person name="Fernando D.D."/>
            <person name="Lu H.C."/>
            <person name="Taylor S."/>
            <person name="Reynolds S.L."/>
            <person name="Mofiz E."/>
            <person name="Najaraj S.H."/>
            <person name="Gowda H."/>
            <person name="Madugundu A."/>
            <person name="Renuse S."/>
            <person name="Holt D."/>
            <person name="Pandey A."/>
            <person name="Papenfuss A.T."/>
            <person name="Fischer K."/>
        </authorList>
    </citation>
    <scope>NUCLEOTIDE SEQUENCE [LARGE SCALE GENOMIC DNA]</scope>
</reference>
<dbReference type="EMBL" id="WVUK01000056">
    <property type="protein sequence ID" value="KAF7493396.1"/>
    <property type="molecule type" value="Genomic_DNA"/>
</dbReference>
<dbReference type="GO" id="GO:0005829">
    <property type="term" value="C:cytosol"/>
    <property type="evidence" value="ECO:0007669"/>
    <property type="project" value="TreeGrafter"/>
</dbReference>
<dbReference type="SUPFAM" id="SSF52799">
    <property type="entry name" value="(Phosphotyrosine protein) phosphatases II"/>
    <property type="match status" value="1"/>
</dbReference>
<evidence type="ECO:0000256" key="1">
    <source>
        <dbReference type="ARBA" id="ARBA00008601"/>
    </source>
</evidence>